<name>A0A6I4ISR6_9FLAO</name>
<evidence type="ECO:0000313" key="4">
    <source>
        <dbReference type="Proteomes" id="UP000431264"/>
    </source>
</evidence>
<dbReference type="Proteomes" id="UP000431264">
    <property type="component" value="Unassembled WGS sequence"/>
</dbReference>
<protein>
    <submittedName>
        <fullName evidence="3">PspA/IM30 family protein</fullName>
    </submittedName>
</protein>
<keyword evidence="4" id="KW-1185">Reference proteome</keyword>
<dbReference type="AlphaFoldDB" id="A0A6I4ISR6"/>
<dbReference type="OrthoDB" id="9779630at2"/>
<accession>A0A6I4ISR6</accession>
<reference evidence="4" key="1">
    <citation type="submission" date="2019-05" db="EMBL/GenBank/DDBJ databases">
        <title>Flavobacterium profundi sp. nov., isolated from a deep-sea seamount.</title>
        <authorList>
            <person name="Zhang D.-C."/>
        </authorList>
    </citation>
    <scope>NUCLEOTIDE SEQUENCE [LARGE SCALE GENOMIC DNA]</scope>
    <source>
        <strain evidence="4">TP390</strain>
    </source>
</reference>
<evidence type="ECO:0000256" key="1">
    <source>
        <dbReference type="ARBA" id="ARBA00043985"/>
    </source>
</evidence>
<keyword evidence="2" id="KW-0175">Coiled coil</keyword>
<evidence type="ECO:0000256" key="2">
    <source>
        <dbReference type="SAM" id="Coils"/>
    </source>
</evidence>
<comment type="caution">
    <text evidence="3">The sequence shown here is derived from an EMBL/GenBank/DDBJ whole genome shotgun (WGS) entry which is preliminary data.</text>
</comment>
<dbReference type="EMBL" id="WQLW01000007">
    <property type="protein sequence ID" value="MVO09607.1"/>
    <property type="molecule type" value="Genomic_DNA"/>
</dbReference>
<dbReference type="PANTHER" id="PTHR31088:SF6">
    <property type="entry name" value="PHAGE SHOCK PROTEIN A"/>
    <property type="match status" value="1"/>
</dbReference>
<gene>
    <name evidence="3" type="ORF">GOQ30_10590</name>
</gene>
<organism evidence="3 4">
    <name type="scientific">Flavobacterium profundi</name>
    <dbReference type="NCBI Taxonomy" id="1774945"/>
    <lineage>
        <taxon>Bacteria</taxon>
        <taxon>Pseudomonadati</taxon>
        <taxon>Bacteroidota</taxon>
        <taxon>Flavobacteriia</taxon>
        <taxon>Flavobacteriales</taxon>
        <taxon>Flavobacteriaceae</taxon>
        <taxon>Flavobacterium</taxon>
    </lineage>
</organism>
<dbReference type="Pfam" id="PF04012">
    <property type="entry name" value="PspA_IM30"/>
    <property type="match status" value="1"/>
</dbReference>
<proteinExistence type="inferred from homology"/>
<dbReference type="PANTHER" id="PTHR31088">
    <property type="entry name" value="MEMBRANE-ASSOCIATED PROTEIN VIPP1, CHLOROPLASTIC"/>
    <property type="match status" value="1"/>
</dbReference>
<dbReference type="InterPro" id="IPR007157">
    <property type="entry name" value="PspA_VIPP1"/>
</dbReference>
<sequence>MNIIKRLFRIGKAEAHSAIDSLENPIKMTEQGIREMKEQLDQSIHALAQVKALSIRRKNEKEALINQSEDYQNKAMLLVQKGIKEEMPIEEADRLAKEALKKKEQSLQDAQIADNERQKLESDVDKMQVNINSLKSTISKWEGELKTLKARVQVSQATQDINKKMTQIDSDSTISMLEKMKDKVIQQEALADAYGHIANASKSIDQEINDAVNTSESRAENELLKLKEQFNNNSQ</sequence>
<comment type="similarity">
    <text evidence="1">Belongs to the PspA/Vipp/IM30 family.</text>
</comment>
<feature type="coiled-coil region" evidence="2">
    <location>
        <begin position="89"/>
        <end position="151"/>
    </location>
</feature>
<dbReference type="RefSeq" id="WP_140997986.1">
    <property type="nucleotide sequence ID" value="NZ_VDCZ01000007.1"/>
</dbReference>
<evidence type="ECO:0000313" key="3">
    <source>
        <dbReference type="EMBL" id="MVO09607.1"/>
    </source>
</evidence>